<protein>
    <submittedName>
        <fullName evidence="13">Protein TolR</fullName>
    </submittedName>
</protein>
<dbReference type="PANTHER" id="PTHR30558">
    <property type="entry name" value="EXBD MEMBRANE COMPONENT OF PMF-DRIVEN MACROMOLECULE IMPORT SYSTEM"/>
    <property type="match status" value="1"/>
</dbReference>
<dbReference type="GO" id="GO:0022857">
    <property type="term" value="F:transmembrane transporter activity"/>
    <property type="evidence" value="ECO:0007669"/>
    <property type="project" value="InterPro"/>
</dbReference>
<evidence type="ECO:0000256" key="2">
    <source>
        <dbReference type="ARBA" id="ARBA00005811"/>
    </source>
</evidence>
<dbReference type="RefSeq" id="WP_028312286.1">
    <property type="nucleotide sequence ID" value="NZ_AXWS01000015.1"/>
</dbReference>
<keyword evidence="4" id="KW-0997">Cell inner membrane</keyword>
<keyword evidence="9" id="KW-0131">Cell cycle</keyword>
<evidence type="ECO:0000256" key="7">
    <source>
        <dbReference type="ARBA" id="ARBA00022989"/>
    </source>
</evidence>
<dbReference type="InterPro" id="IPR014168">
    <property type="entry name" value="Tol-Pal_TolR"/>
</dbReference>
<dbReference type="Pfam" id="PF02472">
    <property type="entry name" value="ExbD"/>
    <property type="match status" value="1"/>
</dbReference>
<evidence type="ECO:0000313" key="12">
    <source>
        <dbReference type="Proteomes" id="UP000675920"/>
    </source>
</evidence>
<proteinExistence type="inferred from homology"/>
<dbReference type="Gene3D" id="3.30.420.270">
    <property type="match status" value="1"/>
</dbReference>
<keyword evidence="10" id="KW-0653">Protein transport</keyword>
<dbReference type="AlphaFoldDB" id="A0A8B6X5R0"/>
<evidence type="ECO:0000256" key="8">
    <source>
        <dbReference type="ARBA" id="ARBA00023136"/>
    </source>
</evidence>
<evidence type="ECO:0000256" key="9">
    <source>
        <dbReference type="ARBA" id="ARBA00023306"/>
    </source>
</evidence>
<keyword evidence="3" id="KW-1003">Cell membrane</keyword>
<gene>
    <name evidence="13" type="primary">tolR</name>
</gene>
<reference evidence="13" key="1">
    <citation type="submission" date="2025-08" db="UniProtKB">
        <authorList>
            <consortium name="RefSeq"/>
        </authorList>
    </citation>
    <scope>IDENTIFICATION</scope>
</reference>
<sequence length="145" mass="15861">MASLQSSSRSRRRRSKAEINVVPYIDVMLVLLVIFMVTAPFVNPSVVELPSVGKASPQQQATPLEVIIKADGRTYMRLREPGVPETAADVETIIAEARRVQAARPDTPVVISGDKNVKYDTVIQVMGGLQRADVKRVALNVLPKP</sequence>
<dbReference type="Proteomes" id="UP000675920">
    <property type="component" value="Unplaced"/>
</dbReference>
<evidence type="ECO:0000256" key="6">
    <source>
        <dbReference type="ARBA" id="ARBA00022692"/>
    </source>
</evidence>
<evidence type="ECO:0000256" key="3">
    <source>
        <dbReference type="ARBA" id="ARBA00022475"/>
    </source>
</evidence>
<keyword evidence="7 11" id="KW-1133">Transmembrane helix</keyword>
<dbReference type="InterPro" id="IPR003400">
    <property type="entry name" value="ExbD"/>
</dbReference>
<keyword evidence="8 11" id="KW-0472">Membrane</keyword>
<dbReference type="NCBIfam" id="TIGR02801">
    <property type="entry name" value="tolR"/>
    <property type="match status" value="1"/>
</dbReference>
<evidence type="ECO:0000256" key="10">
    <source>
        <dbReference type="RuleBase" id="RU003879"/>
    </source>
</evidence>
<feature type="transmembrane region" description="Helical" evidence="11">
    <location>
        <begin position="21"/>
        <end position="42"/>
    </location>
</feature>
<comment type="subcellular location">
    <subcellularLocation>
        <location evidence="1">Cell membrane</location>
        <topology evidence="1">Single-pass membrane protein</topology>
    </subcellularLocation>
    <subcellularLocation>
        <location evidence="10">Cell membrane</location>
        <topology evidence="10">Single-pass type II membrane protein</topology>
    </subcellularLocation>
</comment>
<keyword evidence="6 10" id="KW-0812">Transmembrane</keyword>
<dbReference type="PANTHER" id="PTHR30558:SF7">
    <property type="entry name" value="TOL-PAL SYSTEM PROTEIN TOLR"/>
    <property type="match status" value="1"/>
</dbReference>
<organism evidence="12 13">
    <name type="scientific">Derxia gummosa DSM 723</name>
    <dbReference type="NCBI Taxonomy" id="1121388"/>
    <lineage>
        <taxon>Bacteria</taxon>
        <taxon>Pseudomonadati</taxon>
        <taxon>Pseudomonadota</taxon>
        <taxon>Betaproteobacteria</taxon>
        <taxon>Burkholderiales</taxon>
        <taxon>Alcaligenaceae</taxon>
        <taxon>Derxia</taxon>
    </lineage>
</organism>
<keyword evidence="5" id="KW-0132">Cell division</keyword>
<dbReference type="GO" id="GO:0005886">
    <property type="term" value="C:plasma membrane"/>
    <property type="evidence" value="ECO:0007669"/>
    <property type="project" value="UniProtKB-SubCell"/>
</dbReference>
<dbReference type="GO" id="GO:0051301">
    <property type="term" value="P:cell division"/>
    <property type="evidence" value="ECO:0007669"/>
    <property type="project" value="UniProtKB-KW"/>
</dbReference>
<comment type="similarity">
    <text evidence="2 10">Belongs to the ExbD/TolR family.</text>
</comment>
<keyword evidence="12" id="KW-1185">Reference proteome</keyword>
<evidence type="ECO:0000313" key="13">
    <source>
        <dbReference type="RefSeq" id="WP_028312286.1"/>
    </source>
</evidence>
<dbReference type="GO" id="GO:0015031">
    <property type="term" value="P:protein transport"/>
    <property type="evidence" value="ECO:0007669"/>
    <property type="project" value="UniProtKB-KW"/>
</dbReference>
<name>A0A8B6X5R0_9BURK</name>
<evidence type="ECO:0000256" key="5">
    <source>
        <dbReference type="ARBA" id="ARBA00022618"/>
    </source>
</evidence>
<evidence type="ECO:0000256" key="1">
    <source>
        <dbReference type="ARBA" id="ARBA00004162"/>
    </source>
</evidence>
<dbReference type="OrthoDB" id="9798629at2"/>
<accession>A0A8B6X5R0</accession>
<keyword evidence="10" id="KW-0813">Transport</keyword>
<evidence type="ECO:0000256" key="4">
    <source>
        <dbReference type="ARBA" id="ARBA00022519"/>
    </source>
</evidence>
<evidence type="ECO:0000256" key="11">
    <source>
        <dbReference type="SAM" id="Phobius"/>
    </source>
</evidence>